<dbReference type="KEGG" id="ptx:ABW99_18960"/>
<dbReference type="InterPro" id="IPR003004">
    <property type="entry name" value="GspF/PilC"/>
</dbReference>
<dbReference type="Proteomes" id="UP000036700">
    <property type="component" value="Chromosome"/>
</dbReference>
<dbReference type="Gene3D" id="1.20.81.30">
    <property type="entry name" value="Type II secretion system (T2SS), domain F"/>
    <property type="match status" value="2"/>
</dbReference>
<feature type="domain" description="Type II secretion system protein GspF" evidence="9">
    <location>
        <begin position="274"/>
        <end position="396"/>
    </location>
</feature>
<accession>A0A0G3ESR0</accession>
<keyword evidence="3" id="KW-1003">Cell membrane</keyword>
<evidence type="ECO:0000256" key="1">
    <source>
        <dbReference type="ARBA" id="ARBA00004429"/>
    </source>
</evidence>
<dbReference type="RefSeq" id="WP_047215882.1">
    <property type="nucleotide sequence ID" value="NZ_CP011568.3"/>
</dbReference>
<dbReference type="GO" id="GO:0005886">
    <property type="term" value="C:plasma membrane"/>
    <property type="evidence" value="ECO:0007669"/>
    <property type="project" value="UniProtKB-SubCell"/>
</dbReference>
<feature type="transmembrane region" description="Helical" evidence="8">
    <location>
        <begin position="225"/>
        <end position="242"/>
    </location>
</feature>
<evidence type="ECO:0000256" key="6">
    <source>
        <dbReference type="ARBA" id="ARBA00022989"/>
    </source>
</evidence>
<dbReference type="PANTHER" id="PTHR30012:SF7">
    <property type="entry name" value="PROTEIN TRANSPORT PROTEIN HOFC HOMOLOG"/>
    <property type="match status" value="1"/>
</dbReference>
<evidence type="ECO:0000256" key="5">
    <source>
        <dbReference type="ARBA" id="ARBA00022692"/>
    </source>
</evidence>
<proteinExistence type="inferred from homology"/>
<feature type="transmembrane region" description="Helical" evidence="8">
    <location>
        <begin position="172"/>
        <end position="192"/>
    </location>
</feature>
<feature type="domain" description="Type II secretion system protein GspF" evidence="9">
    <location>
        <begin position="70"/>
        <end position="193"/>
    </location>
</feature>
<keyword evidence="5 8" id="KW-0812">Transmembrane</keyword>
<dbReference type="GO" id="GO:0015628">
    <property type="term" value="P:protein secretion by the type II secretion system"/>
    <property type="evidence" value="ECO:0007669"/>
    <property type="project" value="TreeGrafter"/>
</dbReference>
<dbReference type="STRING" id="445709.ABW99_18960"/>
<reference evidence="11" key="1">
    <citation type="submission" date="2015-06" db="EMBL/GenBank/DDBJ databases">
        <authorList>
            <person name="Lim Y.L."/>
            <person name="Ee R."/>
            <person name="Yong D."/>
            <person name="How K.Y."/>
            <person name="Yin W.F."/>
            <person name="Chan K.G."/>
        </authorList>
    </citation>
    <scope>NUCLEOTIDE SEQUENCE [LARGE SCALE GENOMIC DNA]</scope>
    <source>
        <strain evidence="11">DSM 25325</strain>
    </source>
</reference>
<comment type="similarity">
    <text evidence="2">Belongs to the GSP F family.</text>
</comment>
<dbReference type="AlphaFoldDB" id="A0A0G3ESR0"/>
<evidence type="ECO:0000256" key="7">
    <source>
        <dbReference type="ARBA" id="ARBA00023136"/>
    </source>
</evidence>
<keyword evidence="11" id="KW-1185">Reference proteome</keyword>
<keyword evidence="7 8" id="KW-0472">Membrane</keyword>
<dbReference type="FunFam" id="1.20.81.30:FF:000001">
    <property type="entry name" value="Type II secretion system protein F"/>
    <property type="match status" value="2"/>
</dbReference>
<name>A0A0G3ESR0_9BURK</name>
<keyword evidence="4" id="KW-0997">Cell inner membrane</keyword>
<evidence type="ECO:0000259" key="9">
    <source>
        <dbReference type="Pfam" id="PF00482"/>
    </source>
</evidence>
<gene>
    <name evidence="10" type="ORF">ABW99_18960</name>
</gene>
<dbReference type="OrthoDB" id="9805682at2"/>
<evidence type="ECO:0000256" key="2">
    <source>
        <dbReference type="ARBA" id="ARBA00005745"/>
    </source>
</evidence>
<dbReference type="EMBL" id="CP011568">
    <property type="protein sequence ID" value="AKJ69975.1"/>
    <property type="molecule type" value="Genomic_DNA"/>
</dbReference>
<evidence type="ECO:0000256" key="8">
    <source>
        <dbReference type="SAM" id="Phobius"/>
    </source>
</evidence>
<keyword evidence="6 8" id="KW-1133">Transmembrane helix</keyword>
<evidence type="ECO:0000313" key="11">
    <source>
        <dbReference type="Proteomes" id="UP000036700"/>
    </source>
</evidence>
<dbReference type="PRINTS" id="PR00812">
    <property type="entry name" value="BCTERIALGSPF"/>
</dbReference>
<organism evidence="10 11">
    <name type="scientific">Pandoraea thiooxydans</name>
    <dbReference type="NCBI Taxonomy" id="445709"/>
    <lineage>
        <taxon>Bacteria</taxon>
        <taxon>Pseudomonadati</taxon>
        <taxon>Pseudomonadota</taxon>
        <taxon>Betaproteobacteria</taxon>
        <taxon>Burkholderiales</taxon>
        <taxon>Burkholderiaceae</taxon>
        <taxon>Pandoraea</taxon>
    </lineage>
</organism>
<evidence type="ECO:0000256" key="4">
    <source>
        <dbReference type="ARBA" id="ARBA00022519"/>
    </source>
</evidence>
<evidence type="ECO:0000256" key="3">
    <source>
        <dbReference type="ARBA" id="ARBA00022475"/>
    </source>
</evidence>
<evidence type="ECO:0000313" key="10">
    <source>
        <dbReference type="EMBL" id="AKJ69975.1"/>
    </source>
</evidence>
<dbReference type="PANTHER" id="PTHR30012">
    <property type="entry name" value="GENERAL SECRETION PATHWAY PROTEIN"/>
    <property type="match status" value="1"/>
</dbReference>
<dbReference type="Pfam" id="PF00482">
    <property type="entry name" value="T2SSF"/>
    <property type="match status" value="2"/>
</dbReference>
<dbReference type="InterPro" id="IPR042094">
    <property type="entry name" value="T2SS_GspF_sf"/>
</dbReference>
<dbReference type="PATRIC" id="fig|445709.3.peg.3985"/>
<dbReference type="InterPro" id="IPR018076">
    <property type="entry name" value="T2SS_GspF_dom"/>
</dbReference>
<comment type="subcellular location">
    <subcellularLocation>
        <location evidence="1">Cell inner membrane</location>
        <topology evidence="1">Multi-pass membrane protein</topology>
    </subcellularLocation>
</comment>
<feature type="transmembrane region" description="Helical" evidence="8">
    <location>
        <begin position="377"/>
        <end position="397"/>
    </location>
</feature>
<protein>
    <recommendedName>
        <fullName evidence="9">Type II secretion system protein GspF domain-containing protein</fullName>
    </recommendedName>
</protein>
<sequence length="404" mass="43444">MPETHPLKQFSWIGRDAAGQVAQGRIEAAGEAAARVLLRQRGIQAITLQPPRAAREARQSRVRRREIAFFTRQLGTLLKAGIPLLPALRVIGRGHDNPGFTRLIGQIHDDIASGCGLADAFLRHPKHFDALYCHMLAAGEHGGILDDMLEQLAIYQEKSLALRGKLRAAATYPAAVLLLAVGITVAMLLWVIPAFEDMFSSFGADLPALTKTLIAASHGLANNSLWLGGGVLGLVAGVSIGWRRYASLRRIADHIWLRAPLFGPIVRRAILARWCRTVATLFASGVPLVDALGATSGVCGNIIYADATRRIQTAIQSGTSLTRAMTDSTCFSPLVLQMAAIGEESGTLDRMLIKVADILEDEVNRAVASMSTLIEPIIIVTLGVLIGGMVIAMYLPIFKLGQVV</sequence>